<dbReference type="InterPro" id="IPR036621">
    <property type="entry name" value="Anticodon-bd_dom_sf"/>
</dbReference>
<dbReference type="GO" id="GO:0005739">
    <property type="term" value="C:mitochondrion"/>
    <property type="evidence" value="ECO:0007669"/>
    <property type="project" value="TreeGrafter"/>
</dbReference>
<dbReference type="Gene3D" id="3.40.50.800">
    <property type="entry name" value="Anticodon-binding domain"/>
    <property type="match status" value="1"/>
</dbReference>
<name>U5EQI8_9DIPT</name>
<reference evidence="2" key="1">
    <citation type="journal article" date="2014" name="Insect Biochem. Mol. Biol.">
        <title>An insight into the sialome of the frog biting fly, Corethrella appendiculata.</title>
        <authorList>
            <person name="Ribeiro J.M.C."/>
            <person name="Chagas A.C."/>
            <person name="Pham V.M."/>
            <person name="Lounibos L.P."/>
            <person name="Calvo E."/>
        </authorList>
    </citation>
    <scope>NUCLEOTIDE SEQUENCE</scope>
    <source>
        <tissue evidence="2">Salivary glands</tissue>
    </source>
</reference>
<accession>U5EQI8</accession>
<protein>
    <submittedName>
        <fullName evidence="2">Putative mitochondrial dna polymerase accessory subunit</fullName>
    </submittedName>
</protein>
<dbReference type="InterPro" id="IPR004154">
    <property type="entry name" value="Anticodon-bd"/>
</dbReference>
<dbReference type="PANTHER" id="PTHR10745:SF8">
    <property type="entry name" value="DNA POLYMERASE SUBUNIT GAMMA-2, MITOCHONDRIAL"/>
    <property type="match status" value="1"/>
</dbReference>
<dbReference type="AlphaFoldDB" id="U5EQI8"/>
<dbReference type="EMBL" id="GANO01004226">
    <property type="protein sequence ID" value="JAB55645.1"/>
    <property type="molecule type" value="mRNA"/>
</dbReference>
<proteinExistence type="evidence at transcript level"/>
<dbReference type="InterPro" id="IPR027031">
    <property type="entry name" value="Gly-tRNA_synthase/POLG2"/>
</dbReference>
<sequence length="305" mass="35692">IKFTHLAQILSENFHNEWKNFDYSMNIYHHNNSNTIENLQFVKNFIQKEVPFGIFEQITHSNCDNLSLICSYFTNPKSSREILHKIQRQRKIWWSKFSSNPGRYFISELITDENHVQTVKIMSKFEFSDLVCETIEMIPGKMKAGSDDFLLKDSRSGKEILPNIIQTHLDLKLATFHLLLDAVESSESETILLHRKLAPYKCCVFSYSEDEQLQQELRDLAQHITNLLRKSDLKILNYPRGHVCTEKNLQKHFSHSDKFGIPFSLILNEESLKNGFLKLRNRDTTISETIHISDLPIYLLKIINS</sequence>
<evidence type="ECO:0000259" key="1">
    <source>
        <dbReference type="Pfam" id="PF03129"/>
    </source>
</evidence>
<feature type="domain" description="Anticodon-binding" evidence="1">
    <location>
        <begin position="202"/>
        <end position="300"/>
    </location>
</feature>
<dbReference type="InterPro" id="IPR045864">
    <property type="entry name" value="aa-tRNA-synth_II/BPL/LPL"/>
</dbReference>
<dbReference type="GO" id="GO:0006264">
    <property type="term" value="P:mitochondrial DNA replication"/>
    <property type="evidence" value="ECO:0007669"/>
    <property type="project" value="TreeGrafter"/>
</dbReference>
<feature type="non-terminal residue" evidence="2">
    <location>
        <position position="1"/>
    </location>
</feature>
<dbReference type="PANTHER" id="PTHR10745">
    <property type="entry name" value="GLYCYL-TRNA SYNTHETASE/DNA POLYMERASE SUBUNIT GAMMA-2"/>
    <property type="match status" value="1"/>
</dbReference>
<dbReference type="Gene3D" id="3.30.930.10">
    <property type="entry name" value="Bira Bifunctional Protein, Domain 2"/>
    <property type="match status" value="1"/>
</dbReference>
<dbReference type="Pfam" id="PF03129">
    <property type="entry name" value="HGTP_anticodon"/>
    <property type="match status" value="1"/>
</dbReference>
<evidence type="ECO:0000313" key="2">
    <source>
        <dbReference type="EMBL" id="JAB55645.1"/>
    </source>
</evidence>
<dbReference type="SUPFAM" id="SSF52954">
    <property type="entry name" value="Class II aaRS ABD-related"/>
    <property type="match status" value="1"/>
</dbReference>
<organism evidence="2">
    <name type="scientific">Corethrella appendiculata</name>
    <dbReference type="NCBI Taxonomy" id="1370023"/>
    <lineage>
        <taxon>Eukaryota</taxon>
        <taxon>Metazoa</taxon>
        <taxon>Ecdysozoa</taxon>
        <taxon>Arthropoda</taxon>
        <taxon>Hexapoda</taxon>
        <taxon>Insecta</taxon>
        <taxon>Pterygota</taxon>
        <taxon>Neoptera</taxon>
        <taxon>Endopterygota</taxon>
        <taxon>Diptera</taxon>
        <taxon>Nematocera</taxon>
        <taxon>Culicoidea</taxon>
        <taxon>Chaoboridae</taxon>
        <taxon>Corethrella</taxon>
    </lineage>
</organism>